<dbReference type="InterPro" id="IPR054190">
    <property type="entry name" value="DUF6895"/>
</dbReference>
<dbReference type="EMBL" id="JBHSCF010000014">
    <property type="protein sequence ID" value="MFC4186465.1"/>
    <property type="molecule type" value="Genomic_DNA"/>
</dbReference>
<evidence type="ECO:0000259" key="1">
    <source>
        <dbReference type="Pfam" id="PF21836"/>
    </source>
</evidence>
<reference evidence="3" key="1">
    <citation type="journal article" date="2019" name="Int. J. Syst. Evol. Microbiol.">
        <title>The Global Catalogue of Microorganisms (GCM) 10K type strain sequencing project: providing services to taxonomists for standard genome sequencing and annotation.</title>
        <authorList>
            <consortium name="The Broad Institute Genomics Platform"/>
            <consortium name="The Broad Institute Genome Sequencing Center for Infectious Disease"/>
            <person name="Wu L."/>
            <person name="Ma J."/>
        </authorList>
    </citation>
    <scope>NUCLEOTIDE SEQUENCE [LARGE SCALE GENOMIC DNA]</scope>
    <source>
        <strain evidence="3">CCM 3243</strain>
    </source>
</reference>
<evidence type="ECO:0000313" key="2">
    <source>
        <dbReference type="EMBL" id="MFC4186465.1"/>
    </source>
</evidence>
<proteinExistence type="predicted"/>
<feature type="domain" description="DUF6895" evidence="1">
    <location>
        <begin position="13"/>
        <end position="292"/>
    </location>
</feature>
<gene>
    <name evidence="2" type="ORF">ACFO3R_08725</name>
</gene>
<dbReference type="Proteomes" id="UP001595871">
    <property type="component" value="Unassembled WGS sequence"/>
</dbReference>
<dbReference type="RefSeq" id="WP_200695892.1">
    <property type="nucleotide sequence ID" value="NZ_BAAAYA010000003.1"/>
</dbReference>
<organism evidence="2 3">
    <name type="scientific">Streptomyces flavovirens</name>
    <dbReference type="NCBI Taxonomy" id="52258"/>
    <lineage>
        <taxon>Bacteria</taxon>
        <taxon>Bacillati</taxon>
        <taxon>Actinomycetota</taxon>
        <taxon>Actinomycetes</taxon>
        <taxon>Kitasatosporales</taxon>
        <taxon>Streptomycetaceae</taxon>
        <taxon>Streptomyces</taxon>
    </lineage>
</organism>
<keyword evidence="3" id="KW-1185">Reference proteome</keyword>
<name>A0ABV8N2C5_9ACTN</name>
<accession>A0ABV8N2C5</accession>
<evidence type="ECO:0000313" key="3">
    <source>
        <dbReference type="Proteomes" id="UP001595871"/>
    </source>
</evidence>
<comment type="caution">
    <text evidence="2">The sequence shown here is derived from an EMBL/GenBank/DDBJ whole genome shotgun (WGS) entry which is preliminary data.</text>
</comment>
<sequence length="309" mass="34127">MDALTVRLAHQVCDGALAWLDRVRGCFALPRGVPDHEIDGSALKALMELSLAAWLVQREAVAGPDSGRTADGLLRFAWNEFREGDLLYRLQRHTPAATFPLEVYSIFAAAGLRHPALEELIAYQAGLRASRVLEHVPNRCLAVLAAARRTGLPPMPDAADVLTPRTWLGGTPEPWMLDGNNAYGMTHTVFHLTDWGARPEGLPPALDDYLRRWLPVWVEVFDETAVWDLLGELLAVDMCLRAPDFYRPVWEHLARAQRDDGMVPNGLTRPSQEPEIAFLNHHHPTIVAVVAGTVTVARAMNRTPAPAPA</sequence>
<dbReference type="Pfam" id="PF21836">
    <property type="entry name" value="DUF6895"/>
    <property type="match status" value="1"/>
</dbReference>
<protein>
    <submittedName>
        <fullName evidence="2">DUF6895 family protein</fullName>
    </submittedName>
</protein>